<sequence length="124" mass="13682">MAVYRIERDDELIARLIPLEAQFWHYVETDTPPPGDGSESADRALRCLYPRDSGGTVDFSDDRQLSATFCRHGGRARTDRNTGSRGSQAQNKHPVTPCAKPHGRCSETGEIPLPPAPRTEPPPT</sequence>
<organism evidence="2 3">
    <name type="scientific">Ralstonia solanacearum (strain UW551)</name>
    <dbReference type="NCBI Taxonomy" id="342110"/>
    <lineage>
        <taxon>Bacteria</taxon>
        <taxon>Pseudomonadati</taxon>
        <taxon>Pseudomonadota</taxon>
        <taxon>Betaproteobacteria</taxon>
        <taxon>Burkholderiales</taxon>
        <taxon>Burkholderiaceae</taxon>
        <taxon>Ralstonia</taxon>
        <taxon>Ralstonia solanacearum species complex</taxon>
    </lineage>
</organism>
<comment type="caution">
    <text evidence="2">The sequence shown here is derived from an EMBL/GenBank/DDBJ whole genome shotgun (WGS) entry which is preliminary data.</text>
</comment>
<evidence type="ECO:0000313" key="3">
    <source>
        <dbReference type="Proteomes" id="UP000005933"/>
    </source>
</evidence>
<feature type="compositionally biased region" description="Pro residues" evidence="1">
    <location>
        <begin position="112"/>
        <end position="124"/>
    </location>
</feature>
<protein>
    <submittedName>
        <fullName evidence="2">Phage related protein/predicted endonuclease</fullName>
    </submittedName>
</protein>
<keyword evidence="2" id="KW-0255">Endonuclease</keyword>
<evidence type="ECO:0000313" key="2">
    <source>
        <dbReference type="EMBL" id="EAP70800.1"/>
    </source>
</evidence>
<dbReference type="AlphaFoldDB" id="A0AB33V7P4"/>
<keyword evidence="2" id="KW-0540">Nuclease</keyword>
<keyword evidence="2" id="KW-0378">Hydrolase</keyword>
<accession>A0AB33V7P4</accession>
<evidence type="ECO:0000256" key="1">
    <source>
        <dbReference type="SAM" id="MobiDB-lite"/>
    </source>
</evidence>
<name>A0AB33V7P4_RALSU</name>
<gene>
    <name evidence="2" type="ORF">RRSL_00323</name>
</gene>
<dbReference type="Proteomes" id="UP000005933">
    <property type="component" value="Unassembled WGS sequence"/>
</dbReference>
<feature type="region of interest" description="Disordered" evidence="1">
    <location>
        <begin position="71"/>
        <end position="124"/>
    </location>
</feature>
<reference evidence="2 3" key="1">
    <citation type="journal article" date="2006" name="Mol. Plant Microbe Interact.">
        <title>Identification of open reading frames unique to a select agent: Ralstonia solanacearum race 3 biovar 2.</title>
        <authorList>
            <person name="Gabriel D.W."/>
            <person name="Allen C."/>
            <person name="Schell M."/>
            <person name="Denny T.P."/>
            <person name="Greenberg J.T."/>
            <person name="Duan Y.P."/>
            <person name="Flores-Cruz Z."/>
            <person name="Huang Q."/>
            <person name="Clifford J.M."/>
            <person name="Presting G."/>
            <person name="Gonzalez E.T."/>
            <person name="Reddy J."/>
            <person name="Elphinstone J."/>
            <person name="Swanson J."/>
            <person name="Yao J."/>
            <person name="Mulholland V."/>
            <person name="Liu L."/>
            <person name="Farmerie W."/>
            <person name="Patnaikuni M."/>
            <person name="Balogh B."/>
            <person name="Norman D."/>
            <person name="Alvarez A."/>
            <person name="Castillo J.A."/>
            <person name="Jones J."/>
            <person name="Saddler G."/>
            <person name="Walunas T."/>
            <person name="Zhukov A."/>
            <person name="Mikhailova N."/>
        </authorList>
    </citation>
    <scope>NUCLEOTIDE SEQUENCE [LARGE SCALE GENOMIC DNA]</scope>
    <source>
        <strain evidence="2 3">UW551</strain>
    </source>
</reference>
<feature type="compositionally biased region" description="Polar residues" evidence="1">
    <location>
        <begin position="83"/>
        <end position="93"/>
    </location>
</feature>
<proteinExistence type="predicted"/>
<dbReference type="GO" id="GO:0004519">
    <property type="term" value="F:endonuclease activity"/>
    <property type="evidence" value="ECO:0007669"/>
    <property type="project" value="UniProtKB-KW"/>
</dbReference>
<dbReference type="EMBL" id="AAKL01000082">
    <property type="protein sequence ID" value="EAP70800.1"/>
    <property type="molecule type" value="Genomic_DNA"/>
</dbReference>